<evidence type="ECO:0000313" key="1">
    <source>
        <dbReference type="EMBL" id="GAA4953039.1"/>
    </source>
</evidence>
<keyword evidence="2" id="KW-1185">Reference proteome</keyword>
<evidence type="ECO:0008006" key="3">
    <source>
        <dbReference type="Google" id="ProtNLM"/>
    </source>
</evidence>
<reference evidence="2" key="1">
    <citation type="journal article" date="2019" name="Int. J. Syst. Evol. Microbiol.">
        <title>The Global Catalogue of Microorganisms (GCM) 10K type strain sequencing project: providing services to taxonomists for standard genome sequencing and annotation.</title>
        <authorList>
            <consortium name="The Broad Institute Genomics Platform"/>
            <consortium name="The Broad Institute Genome Sequencing Center for Infectious Disease"/>
            <person name="Wu L."/>
            <person name="Ma J."/>
        </authorList>
    </citation>
    <scope>NUCLEOTIDE SEQUENCE [LARGE SCALE GENOMIC DNA]</scope>
    <source>
        <strain evidence="2">JCM 18285</strain>
    </source>
</reference>
<organism evidence="1 2">
    <name type="scientific">Algibacter agarivorans</name>
    <dbReference type="NCBI Taxonomy" id="1109741"/>
    <lineage>
        <taxon>Bacteria</taxon>
        <taxon>Pseudomonadati</taxon>
        <taxon>Bacteroidota</taxon>
        <taxon>Flavobacteriia</taxon>
        <taxon>Flavobacteriales</taxon>
        <taxon>Flavobacteriaceae</taxon>
        <taxon>Algibacter</taxon>
    </lineage>
</organism>
<dbReference type="RefSeq" id="WP_345193117.1">
    <property type="nucleotide sequence ID" value="NZ_BAABJJ010000039.1"/>
</dbReference>
<sequence>MNELRNEEKFLTFMNNNGPKAKKSKNNYISWLRFISTKYNIVDDQITQEKIDRVSVNIQNTSDDRSIYNTQKDVSNIKSAMNKYLKFVIATKK</sequence>
<protein>
    <recommendedName>
        <fullName evidence="3">Core-binding (CB) domain-containing protein</fullName>
    </recommendedName>
</protein>
<dbReference type="Proteomes" id="UP001501302">
    <property type="component" value="Unassembled WGS sequence"/>
</dbReference>
<name>A0ABP9GUB5_9FLAO</name>
<evidence type="ECO:0000313" key="2">
    <source>
        <dbReference type="Proteomes" id="UP001501302"/>
    </source>
</evidence>
<proteinExistence type="predicted"/>
<gene>
    <name evidence="1" type="ORF">GCM10023314_28260</name>
</gene>
<comment type="caution">
    <text evidence="1">The sequence shown here is derived from an EMBL/GenBank/DDBJ whole genome shotgun (WGS) entry which is preliminary data.</text>
</comment>
<accession>A0ABP9GUB5</accession>
<dbReference type="EMBL" id="BAABJJ010000039">
    <property type="protein sequence ID" value="GAA4953039.1"/>
    <property type="molecule type" value="Genomic_DNA"/>
</dbReference>